<gene>
    <name evidence="1" type="ORF">MYCIT1_LOCUS24058</name>
</gene>
<evidence type="ECO:0000313" key="1">
    <source>
        <dbReference type="EMBL" id="CAK5275950.1"/>
    </source>
</evidence>
<sequence length="183" mass="19636">MTQHNPTSSSPESSCLHSAALTGNETSACCVLRAGANVNACNLKNQKVLMCAIAGNKCMYSSWHVANAISDWFYCSWQQADASNASGSHCGRLGILRMLLLDTNISLVTLNTPQSTYWGLTPLGMAAWLNQADVMRILLEESSKSVAVDATDAHGATLLMQTVKALFKCLEDCIGTGDEHGHR</sequence>
<dbReference type="InterPro" id="IPR002110">
    <property type="entry name" value="Ankyrin_rpt"/>
</dbReference>
<dbReference type="EMBL" id="CAVNYO010000405">
    <property type="protein sequence ID" value="CAK5275950.1"/>
    <property type="molecule type" value="Genomic_DNA"/>
</dbReference>
<dbReference type="SUPFAM" id="SSF48403">
    <property type="entry name" value="Ankyrin repeat"/>
    <property type="match status" value="1"/>
</dbReference>
<organism evidence="1 2">
    <name type="scientific">Mycena citricolor</name>
    <dbReference type="NCBI Taxonomy" id="2018698"/>
    <lineage>
        <taxon>Eukaryota</taxon>
        <taxon>Fungi</taxon>
        <taxon>Dikarya</taxon>
        <taxon>Basidiomycota</taxon>
        <taxon>Agaricomycotina</taxon>
        <taxon>Agaricomycetes</taxon>
        <taxon>Agaricomycetidae</taxon>
        <taxon>Agaricales</taxon>
        <taxon>Marasmiineae</taxon>
        <taxon>Mycenaceae</taxon>
        <taxon>Mycena</taxon>
    </lineage>
</organism>
<proteinExistence type="predicted"/>
<dbReference type="SMART" id="SM00248">
    <property type="entry name" value="ANK"/>
    <property type="match status" value="2"/>
</dbReference>
<comment type="caution">
    <text evidence="1">The sequence shown here is derived from an EMBL/GenBank/DDBJ whole genome shotgun (WGS) entry which is preliminary data.</text>
</comment>
<dbReference type="AlphaFoldDB" id="A0AAD2K2V4"/>
<dbReference type="Proteomes" id="UP001295794">
    <property type="component" value="Unassembled WGS sequence"/>
</dbReference>
<name>A0AAD2K2V4_9AGAR</name>
<evidence type="ECO:0008006" key="3">
    <source>
        <dbReference type="Google" id="ProtNLM"/>
    </source>
</evidence>
<protein>
    <recommendedName>
        <fullName evidence="3">Ankyrin</fullName>
    </recommendedName>
</protein>
<dbReference type="InterPro" id="IPR036770">
    <property type="entry name" value="Ankyrin_rpt-contain_sf"/>
</dbReference>
<accession>A0AAD2K2V4</accession>
<reference evidence="1" key="1">
    <citation type="submission" date="2023-11" db="EMBL/GenBank/DDBJ databases">
        <authorList>
            <person name="De Vega J J."/>
            <person name="De Vega J J."/>
        </authorList>
    </citation>
    <scope>NUCLEOTIDE SEQUENCE</scope>
</reference>
<evidence type="ECO:0000313" key="2">
    <source>
        <dbReference type="Proteomes" id="UP001295794"/>
    </source>
</evidence>
<dbReference type="Gene3D" id="1.25.40.20">
    <property type="entry name" value="Ankyrin repeat-containing domain"/>
    <property type="match status" value="2"/>
</dbReference>
<keyword evidence="2" id="KW-1185">Reference proteome</keyword>